<dbReference type="Pfam" id="PF02566">
    <property type="entry name" value="OsmC"/>
    <property type="match status" value="1"/>
</dbReference>
<dbReference type="PANTHER" id="PTHR42830:SF2">
    <property type="entry name" value="OSMC_OHR FAMILY PROTEIN"/>
    <property type="match status" value="1"/>
</dbReference>
<dbReference type="InterPro" id="IPR036102">
    <property type="entry name" value="OsmC/Ohrsf"/>
</dbReference>
<name>A0A679IWP8_9HYPH</name>
<dbReference type="InterPro" id="IPR052707">
    <property type="entry name" value="OsmC_Ohr_Peroxiredoxin"/>
</dbReference>
<sequence>MSTHLADVAWALKPEEDFAAGRYGRGHVVSFDGGVTLAGTASEHVVGKWAAREAVDPEEMLVAALSSCHMLTFLHLARLAGFGITAYRDHAEGVLEETRPGRRAVTRVTLRPDIDWAGAAPDPERLAALHEAAHEECFIANSVRTEVVVASPFSPR</sequence>
<dbReference type="PANTHER" id="PTHR42830">
    <property type="entry name" value="OSMOTICALLY INDUCIBLE FAMILY PROTEIN"/>
    <property type="match status" value="1"/>
</dbReference>
<dbReference type="AlphaFoldDB" id="A0A679IWP8"/>
<reference evidence="1" key="1">
    <citation type="submission" date="2019-12" db="EMBL/GenBank/DDBJ databases">
        <authorList>
            <person name="Cremers G."/>
        </authorList>
    </citation>
    <scope>NUCLEOTIDE SEQUENCE</scope>
    <source>
        <strain evidence="1">Mbul1</strain>
    </source>
</reference>
<evidence type="ECO:0000313" key="1">
    <source>
        <dbReference type="EMBL" id="CAA2105191.1"/>
    </source>
</evidence>
<dbReference type="EMBL" id="LR743504">
    <property type="protein sequence ID" value="CAA2105191.1"/>
    <property type="molecule type" value="Genomic_DNA"/>
</dbReference>
<protein>
    <recommendedName>
        <fullName evidence="2">Peroxiredoxin</fullName>
    </recommendedName>
</protein>
<gene>
    <name evidence="1" type="ORF">MBUL_03068</name>
</gene>
<dbReference type="InterPro" id="IPR003718">
    <property type="entry name" value="OsmC/Ohr_fam"/>
</dbReference>
<accession>A0A679IWP8</accession>
<proteinExistence type="predicted"/>
<organism evidence="1">
    <name type="scientific">Methylobacterium bullatum</name>
    <dbReference type="NCBI Taxonomy" id="570505"/>
    <lineage>
        <taxon>Bacteria</taxon>
        <taxon>Pseudomonadati</taxon>
        <taxon>Pseudomonadota</taxon>
        <taxon>Alphaproteobacteria</taxon>
        <taxon>Hyphomicrobiales</taxon>
        <taxon>Methylobacteriaceae</taxon>
        <taxon>Methylobacterium</taxon>
    </lineage>
</organism>
<dbReference type="SUPFAM" id="SSF82784">
    <property type="entry name" value="OsmC-like"/>
    <property type="match status" value="1"/>
</dbReference>
<evidence type="ECO:0008006" key="2">
    <source>
        <dbReference type="Google" id="ProtNLM"/>
    </source>
</evidence>
<dbReference type="Gene3D" id="3.30.300.20">
    <property type="match status" value="1"/>
</dbReference>
<dbReference type="InterPro" id="IPR015946">
    <property type="entry name" value="KH_dom-like_a/b"/>
</dbReference>